<evidence type="ECO:0000256" key="4">
    <source>
        <dbReference type="ARBA" id="ARBA00022598"/>
    </source>
</evidence>
<dbReference type="Proteomes" id="UP000663829">
    <property type="component" value="Unassembled WGS sequence"/>
</dbReference>
<keyword evidence="13" id="KW-1185">Reference proteome</keyword>
<evidence type="ECO:0000256" key="2">
    <source>
        <dbReference type="ARBA" id="ARBA00008100"/>
    </source>
</evidence>
<evidence type="ECO:0000313" key="12">
    <source>
        <dbReference type="EMBL" id="CAF4459885.1"/>
    </source>
</evidence>
<evidence type="ECO:0000313" key="11">
    <source>
        <dbReference type="EMBL" id="CAF1588710.1"/>
    </source>
</evidence>
<dbReference type="GO" id="GO:0006750">
    <property type="term" value="P:glutathione biosynthetic process"/>
    <property type="evidence" value="ECO:0007669"/>
    <property type="project" value="UniProtKB-UniRule"/>
</dbReference>
<dbReference type="InterPro" id="IPR004308">
    <property type="entry name" value="GCS"/>
</dbReference>
<comment type="similarity">
    <text evidence="2 10">Belongs to the glutamate--cysteine ligase type 3 family.</text>
</comment>
<sequence length="95" mass="10972">ERQTAFHSEFSSYVVEGTPAKPFTDYCTIEANMKLRRQQVQRLLDENEYILNISVFPRMGTRQFTYPPATCDQTNSVEHSIFCPEDVISTLHPKA</sequence>
<evidence type="ECO:0000256" key="5">
    <source>
        <dbReference type="ARBA" id="ARBA00022684"/>
    </source>
</evidence>
<accession>A0A815ZZX0</accession>
<dbReference type="InterPro" id="IPR014746">
    <property type="entry name" value="Gln_synth/guanido_kin_cat_dom"/>
</dbReference>
<dbReference type="PANTHER" id="PTHR11164">
    <property type="entry name" value="GLUTAMATE CYSTEINE LIGASE"/>
    <property type="match status" value="1"/>
</dbReference>
<organism evidence="11 13">
    <name type="scientific">Didymodactylos carnosus</name>
    <dbReference type="NCBI Taxonomy" id="1234261"/>
    <lineage>
        <taxon>Eukaryota</taxon>
        <taxon>Metazoa</taxon>
        <taxon>Spiralia</taxon>
        <taxon>Gnathifera</taxon>
        <taxon>Rotifera</taxon>
        <taxon>Eurotatoria</taxon>
        <taxon>Bdelloidea</taxon>
        <taxon>Philodinida</taxon>
        <taxon>Philodinidae</taxon>
        <taxon>Didymodactylos</taxon>
    </lineage>
</organism>
<reference evidence="11" key="1">
    <citation type="submission" date="2021-02" db="EMBL/GenBank/DDBJ databases">
        <authorList>
            <person name="Nowell W R."/>
        </authorList>
    </citation>
    <scope>NUCLEOTIDE SEQUENCE</scope>
</reference>
<keyword evidence="5 10" id="KW-0317">Glutathione biosynthesis</keyword>
<dbReference type="Gene3D" id="3.30.590.50">
    <property type="match status" value="1"/>
</dbReference>
<dbReference type="AlphaFoldDB" id="A0A815ZZX0"/>
<evidence type="ECO:0000256" key="8">
    <source>
        <dbReference type="ARBA" id="ARBA00030585"/>
    </source>
</evidence>
<proteinExistence type="inferred from homology"/>
<evidence type="ECO:0000256" key="3">
    <source>
        <dbReference type="ARBA" id="ARBA00012220"/>
    </source>
</evidence>
<feature type="non-terminal residue" evidence="11">
    <location>
        <position position="1"/>
    </location>
</feature>
<evidence type="ECO:0000256" key="6">
    <source>
        <dbReference type="ARBA" id="ARBA00022741"/>
    </source>
</evidence>
<gene>
    <name evidence="11" type="ORF">GPM918_LOCUS41609</name>
    <name evidence="12" type="ORF">SRO942_LOCUS42691</name>
</gene>
<dbReference type="OrthoDB" id="7939818at2759"/>
<comment type="pathway">
    <text evidence="1 10">Sulfur metabolism; glutathione biosynthesis; glutathione from L-cysteine and L-glutamate: step 1/2.</text>
</comment>
<dbReference type="PANTHER" id="PTHR11164:SF0">
    <property type="entry name" value="GLUTAMATE--CYSTEINE LIGASE CATALYTIC SUBUNIT"/>
    <property type="match status" value="1"/>
</dbReference>
<dbReference type="EC" id="6.3.2.2" evidence="3 10"/>
<dbReference type="GO" id="GO:0004357">
    <property type="term" value="F:glutamate-cysteine ligase activity"/>
    <property type="evidence" value="ECO:0007669"/>
    <property type="project" value="UniProtKB-UniRule"/>
</dbReference>
<evidence type="ECO:0000256" key="1">
    <source>
        <dbReference type="ARBA" id="ARBA00005006"/>
    </source>
</evidence>
<protein>
    <recommendedName>
        <fullName evidence="3 10">Glutamate--cysteine ligase</fullName>
        <ecNumber evidence="3 10">6.3.2.2</ecNumber>
    </recommendedName>
    <alternativeName>
        <fullName evidence="9 10">Gamma-ECS</fullName>
    </alternativeName>
    <alternativeName>
        <fullName evidence="8 10">Gamma-glutamylcysteine synthetase</fullName>
    </alternativeName>
</protein>
<evidence type="ECO:0000256" key="7">
    <source>
        <dbReference type="ARBA" id="ARBA00022840"/>
    </source>
</evidence>
<evidence type="ECO:0000313" key="13">
    <source>
        <dbReference type="Proteomes" id="UP000663829"/>
    </source>
</evidence>
<dbReference type="Proteomes" id="UP000681722">
    <property type="component" value="Unassembled WGS sequence"/>
</dbReference>
<comment type="caution">
    <text evidence="11">The sequence shown here is derived from an EMBL/GenBank/DDBJ whole genome shotgun (WGS) entry which is preliminary data.</text>
</comment>
<dbReference type="GO" id="GO:0017109">
    <property type="term" value="C:glutamate-cysteine ligase complex"/>
    <property type="evidence" value="ECO:0007669"/>
    <property type="project" value="TreeGrafter"/>
</dbReference>
<dbReference type="UniPathway" id="UPA00142">
    <property type="reaction ID" value="UER00209"/>
</dbReference>
<name>A0A815ZZX0_9BILA</name>
<dbReference type="GO" id="GO:0005524">
    <property type="term" value="F:ATP binding"/>
    <property type="evidence" value="ECO:0007669"/>
    <property type="project" value="UniProtKB-UniRule"/>
</dbReference>
<comment type="catalytic activity">
    <reaction evidence="10">
        <text>L-cysteine + L-glutamate + ATP = gamma-L-glutamyl-L-cysteine + ADP + phosphate + H(+)</text>
        <dbReference type="Rhea" id="RHEA:13285"/>
        <dbReference type="ChEBI" id="CHEBI:15378"/>
        <dbReference type="ChEBI" id="CHEBI:29985"/>
        <dbReference type="ChEBI" id="CHEBI:30616"/>
        <dbReference type="ChEBI" id="CHEBI:35235"/>
        <dbReference type="ChEBI" id="CHEBI:43474"/>
        <dbReference type="ChEBI" id="CHEBI:58173"/>
        <dbReference type="ChEBI" id="CHEBI:456216"/>
        <dbReference type="EC" id="6.3.2.2"/>
    </reaction>
</comment>
<dbReference type="SUPFAM" id="SSF55931">
    <property type="entry name" value="Glutamine synthetase/guanido kinase"/>
    <property type="match status" value="1"/>
</dbReference>
<keyword evidence="6 10" id="KW-0547">Nucleotide-binding</keyword>
<evidence type="ECO:0000256" key="9">
    <source>
        <dbReference type="ARBA" id="ARBA00032122"/>
    </source>
</evidence>
<evidence type="ECO:0000256" key="10">
    <source>
        <dbReference type="RuleBase" id="RU367135"/>
    </source>
</evidence>
<dbReference type="EMBL" id="CAJNOQ010033188">
    <property type="protein sequence ID" value="CAF1588710.1"/>
    <property type="molecule type" value="Genomic_DNA"/>
</dbReference>
<keyword evidence="7 10" id="KW-0067">ATP-binding</keyword>
<keyword evidence="4 10" id="KW-0436">Ligase</keyword>
<dbReference type="EMBL" id="CAJOBC010099296">
    <property type="protein sequence ID" value="CAF4459885.1"/>
    <property type="molecule type" value="Genomic_DNA"/>
</dbReference>
<feature type="non-terminal residue" evidence="11">
    <location>
        <position position="95"/>
    </location>
</feature>